<proteinExistence type="predicted"/>
<organism evidence="1 2">
    <name type="scientific">Pluteus cervinus</name>
    <dbReference type="NCBI Taxonomy" id="181527"/>
    <lineage>
        <taxon>Eukaryota</taxon>
        <taxon>Fungi</taxon>
        <taxon>Dikarya</taxon>
        <taxon>Basidiomycota</taxon>
        <taxon>Agaricomycotina</taxon>
        <taxon>Agaricomycetes</taxon>
        <taxon>Agaricomycetidae</taxon>
        <taxon>Agaricales</taxon>
        <taxon>Pluteineae</taxon>
        <taxon>Pluteaceae</taxon>
        <taxon>Pluteus</taxon>
    </lineage>
</organism>
<dbReference type="Proteomes" id="UP000308600">
    <property type="component" value="Unassembled WGS sequence"/>
</dbReference>
<gene>
    <name evidence="1" type="ORF">BDN72DRAFT_149789</name>
</gene>
<protein>
    <submittedName>
        <fullName evidence="1">Uncharacterized protein</fullName>
    </submittedName>
</protein>
<keyword evidence="2" id="KW-1185">Reference proteome</keyword>
<sequence length="94" mass="10638">MPYPVTDSFLGFAVVATFMLNLSNSKSYTSAITITLLFLSPEMFFQYSQHCSILLRFSQCLSILFIFPIPSPRSHPLPHAHPTFQTMVNTYSLS</sequence>
<accession>A0ACD3B7M7</accession>
<evidence type="ECO:0000313" key="1">
    <source>
        <dbReference type="EMBL" id="TFK73692.1"/>
    </source>
</evidence>
<reference evidence="1 2" key="1">
    <citation type="journal article" date="2019" name="Nat. Ecol. Evol.">
        <title>Megaphylogeny resolves global patterns of mushroom evolution.</title>
        <authorList>
            <person name="Varga T."/>
            <person name="Krizsan K."/>
            <person name="Foldi C."/>
            <person name="Dima B."/>
            <person name="Sanchez-Garcia M."/>
            <person name="Sanchez-Ramirez S."/>
            <person name="Szollosi G.J."/>
            <person name="Szarkandi J.G."/>
            <person name="Papp V."/>
            <person name="Albert L."/>
            <person name="Andreopoulos W."/>
            <person name="Angelini C."/>
            <person name="Antonin V."/>
            <person name="Barry K.W."/>
            <person name="Bougher N.L."/>
            <person name="Buchanan P."/>
            <person name="Buyck B."/>
            <person name="Bense V."/>
            <person name="Catcheside P."/>
            <person name="Chovatia M."/>
            <person name="Cooper J."/>
            <person name="Damon W."/>
            <person name="Desjardin D."/>
            <person name="Finy P."/>
            <person name="Geml J."/>
            <person name="Haridas S."/>
            <person name="Hughes K."/>
            <person name="Justo A."/>
            <person name="Karasinski D."/>
            <person name="Kautmanova I."/>
            <person name="Kiss B."/>
            <person name="Kocsube S."/>
            <person name="Kotiranta H."/>
            <person name="LaButti K.M."/>
            <person name="Lechner B.E."/>
            <person name="Liimatainen K."/>
            <person name="Lipzen A."/>
            <person name="Lukacs Z."/>
            <person name="Mihaltcheva S."/>
            <person name="Morgado L.N."/>
            <person name="Niskanen T."/>
            <person name="Noordeloos M.E."/>
            <person name="Ohm R.A."/>
            <person name="Ortiz-Santana B."/>
            <person name="Ovrebo C."/>
            <person name="Racz N."/>
            <person name="Riley R."/>
            <person name="Savchenko A."/>
            <person name="Shiryaev A."/>
            <person name="Soop K."/>
            <person name="Spirin V."/>
            <person name="Szebenyi C."/>
            <person name="Tomsovsky M."/>
            <person name="Tulloss R.E."/>
            <person name="Uehling J."/>
            <person name="Grigoriev I.V."/>
            <person name="Vagvolgyi C."/>
            <person name="Papp T."/>
            <person name="Martin F.M."/>
            <person name="Miettinen O."/>
            <person name="Hibbett D.S."/>
            <person name="Nagy L.G."/>
        </authorList>
    </citation>
    <scope>NUCLEOTIDE SEQUENCE [LARGE SCALE GENOMIC DNA]</scope>
    <source>
        <strain evidence="1 2">NL-1719</strain>
    </source>
</reference>
<name>A0ACD3B7M7_9AGAR</name>
<dbReference type="EMBL" id="ML208273">
    <property type="protein sequence ID" value="TFK73692.1"/>
    <property type="molecule type" value="Genomic_DNA"/>
</dbReference>
<evidence type="ECO:0000313" key="2">
    <source>
        <dbReference type="Proteomes" id="UP000308600"/>
    </source>
</evidence>